<reference evidence="2" key="1">
    <citation type="journal article" date="2014" name="Int. J. Syst. Evol. Microbiol.">
        <title>Complete genome sequence of Corynebacterium casei LMG S-19264T (=DSM 44701T), isolated from a smear-ripened cheese.</title>
        <authorList>
            <consortium name="US DOE Joint Genome Institute (JGI-PGF)"/>
            <person name="Walter F."/>
            <person name="Albersmeier A."/>
            <person name="Kalinowski J."/>
            <person name="Ruckert C."/>
        </authorList>
    </citation>
    <scope>NUCLEOTIDE SEQUENCE</scope>
    <source>
        <strain evidence="2">JCM 4988</strain>
    </source>
</reference>
<dbReference type="PIRSF" id="PIRSF017393">
    <property type="entry name" value="MTase_SAV2177"/>
    <property type="match status" value="1"/>
</dbReference>
<evidence type="ECO:0000313" key="2">
    <source>
        <dbReference type="EMBL" id="GGZ47546.1"/>
    </source>
</evidence>
<organism evidence="2 3">
    <name type="scientific">Streptomyces inusitatus</name>
    <dbReference type="NCBI Taxonomy" id="68221"/>
    <lineage>
        <taxon>Bacteria</taxon>
        <taxon>Bacillati</taxon>
        <taxon>Actinomycetota</taxon>
        <taxon>Actinomycetes</taxon>
        <taxon>Kitasatosporales</taxon>
        <taxon>Streptomycetaceae</taxon>
        <taxon>Streptomyces</taxon>
    </lineage>
</organism>
<evidence type="ECO:0000256" key="1">
    <source>
        <dbReference type="SAM" id="MobiDB-lite"/>
    </source>
</evidence>
<evidence type="ECO:0000313" key="3">
    <source>
        <dbReference type="Proteomes" id="UP000630936"/>
    </source>
</evidence>
<feature type="compositionally biased region" description="Pro residues" evidence="1">
    <location>
        <begin position="266"/>
        <end position="275"/>
    </location>
</feature>
<comment type="caution">
    <text evidence="2">The sequence shown here is derived from an EMBL/GenBank/DDBJ whole genome shotgun (WGS) entry which is preliminary data.</text>
</comment>
<sequence length="304" mass="32640">MTDRIRTDVAHNARVWNHWLHGKDNYPVDRTVGDHITGLYPSIGEVARADRAFLGRAVTHLTAGLGMRQFLDIGTGLPTAENTHEVAQRIAPDSRIVYVDNDPIVLAHARALLTSAPEGLTEYLDANAHDPEGILRAVAPTLDTDRPVAVIMLGILNFIMDTDEARSIVRTLMDAVPSGSALVLTHPTLELGGEGNKRAMEFWNENATPPITARTGAEITSFLDGLEILSPGVVSCSQWRPDPSDGEPPGGRRTGGGGQRPGGRNPEPPRPPTGPVGPRGASSFKLRASCLVLRISLRARSSRA</sequence>
<dbReference type="EMBL" id="BMWG01000017">
    <property type="protein sequence ID" value="GGZ47546.1"/>
    <property type="molecule type" value="Genomic_DNA"/>
</dbReference>
<evidence type="ECO:0008006" key="4">
    <source>
        <dbReference type="Google" id="ProtNLM"/>
    </source>
</evidence>
<feature type="compositionally biased region" description="Gly residues" evidence="1">
    <location>
        <begin position="248"/>
        <end position="261"/>
    </location>
</feature>
<protein>
    <recommendedName>
        <fullName evidence="4">Translation initiation factor IF-2</fullName>
    </recommendedName>
</protein>
<reference evidence="2" key="2">
    <citation type="submission" date="2020-09" db="EMBL/GenBank/DDBJ databases">
        <authorList>
            <person name="Sun Q."/>
            <person name="Ohkuma M."/>
        </authorList>
    </citation>
    <scope>NUCLEOTIDE SEQUENCE</scope>
    <source>
        <strain evidence="2">JCM 4988</strain>
    </source>
</reference>
<gene>
    <name evidence="2" type="ORF">GCM10010387_47370</name>
</gene>
<dbReference type="Pfam" id="PF04672">
    <property type="entry name" value="Methyltransf_19"/>
    <property type="match status" value="1"/>
</dbReference>
<keyword evidence="3" id="KW-1185">Reference proteome</keyword>
<dbReference type="SUPFAM" id="SSF53335">
    <property type="entry name" value="S-adenosyl-L-methionine-dependent methyltransferases"/>
    <property type="match status" value="1"/>
</dbReference>
<dbReference type="InterPro" id="IPR006764">
    <property type="entry name" value="SAM_dep_MeTrfase_SAV2177_type"/>
</dbReference>
<proteinExistence type="predicted"/>
<dbReference type="AlphaFoldDB" id="A0A918QG93"/>
<feature type="region of interest" description="Disordered" evidence="1">
    <location>
        <begin position="234"/>
        <end position="282"/>
    </location>
</feature>
<dbReference type="Gene3D" id="3.40.50.150">
    <property type="entry name" value="Vaccinia Virus protein VP39"/>
    <property type="match status" value="1"/>
</dbReference>
<name>A0A918QG93_9ACTN</name>
<dbReference type="Proteomes" id="UP000630936">
    <property type="component" value="Unassembled WGS sequence"/>
</dbReference>
<dbReference type="InterPro" id="IPR029063">
    <property type="entry name" value="SAM-dependent_MTases_sf"/>
</dbReference>
<accession>A0A918QG93</accession>